<keyword evidence="2" id="KW-1003">Cell membrane</keyword>
<keyword evidence="4 6" id="KW-1133">Transmembrane helix</keyword>
<feature type="transmembrane region" description="Helical" evidence="6">
    <location>
        <begin position="391"/>
        <end position="415"/>
    </location>
</feature>
<dbReference type="Pfam" id="PF13440">
    <property type="entry name" value="Polysacc_synt_3"/>
    <property type="match status" value="1"/>
</dbReference>
<dbReference type="GO" id="GO:0005886">
    <property type="term" value="C:plasma membrane"/>
    <property type="evidence" value="ECO:0007669"/>
    <property type="project" value="UniProtKB-SubCell"/>
</dbReference>
<organism evidence="7">
    <name type="scientific">hydrothermal vent metagenome</name>
    <dbReference type="NCBI Taxonomy" id="652676"/>
    <lineage>
        <taxon>unclassified sequences</taxon>
        <taxon>metagenomes</taxon>
        <taxon>ecological metagenomes</taxon>
    </lineage>
</organism>
<comment type="subcellular location">
    <subcellularLocation>
        <location evidence="1">Cell membrane</location>
        <topology evidence="1">Multi-pass membrane protein</topology>
    </subcellularLocation>
</comment>
<evidence type="ECO:0000256" key="4">
    <source>
        <dbReference type="ARBA" id="ARBA00022989"/>
    </source>
</evidence>
<accession>A0A1W1CM93</accession>
<feature type="transmembrane region" description="Helical" evidence="6">
    <location>
        <begin position="119"/>
        <end position="140"/>
    </location>
</feature>
<feature type="transmembrane region" description="Helical" evidence="6">
    <location>
        <begin position="295"/>
        <end position="316"/>
    </location>
</feature>
<keyword evidence="3 6" id="KW-0812">Transmembrane</keyword>
<proteinExistence type="predicted"/>
<evidence type="ECO:0000313" key="7">
    <source>
        <dbReference type="EMBL" id="SFV66884.1"/>
    </source>
</evidence>
<name>A0A1W1CM93_9ZZZZ</name>
<feature type="transmembrane region" description="Helical" evidence="6">
    <location>
        <begin position="336"/>
        <end position="360"/>
    </location>
</feature>
<dbReference type="PANTHER" id="PTHR30250">
    <property type="entry name" value="PST FAMILY PREDICTED COLANIC ACID TRANSPORTER"/>
    <property type="match status" value="1"/>
</dbReference>
<feature type="transmembrane region" description="Helical" evidence="6">
    <location>
        <begin position="84"/>
        <end position="107"/>
    </location>
</feature>
<keyword evidence="5 6" id="KW-0472">Membrane</keyword>
<dbReference type="InterPro" id="IPR050833">
    <property type="entry name" value="Poly_Biosynth_Transport"/>
</dbReference>
<protein>
    <submittedName>
        <fullName evidence="7">O-antigen flippase Wzx</fullName>
    </submittedName>
</protein>
<feature type="transmembrane region" description="Helical" evidence="6">
    <location>
        <begin position="367"/>
        <end position="385"/>
    </location>
</feature>
<evidence type="ECO:0000256" key="1">
    <source>
        <dbReference type="ARBA" id="ARBA00004651"/>
    </source>
</evidence>
<dbReference type="EMBL" id="FPHE01000158">
    <property type="protein sequence ID" value="SFV66884.1"/>
    <property type="molecule type" value="Genomic_DNA"/>
</dbReference>
<dbReference type="PANTHER" id="PTHR30250:SF28">
    <property type="entry name" value="POLYSACCHARIDE BIOSYNTHESIS PROTEIN"/>
    <property type="match status" value="1"/>
</dbReference>
<feature type="transmembrane region" description="Helical" evidence="6">
    <location>
        <begin position="12"/>
        <end position="35"/>
    </location>
</feature>
<sequence length="421" mass="48758">MKRFIEKIDHNSYIFQIITLMSGTLMAQALMFVFIPILTRIYTPTEFGLYSLFFLISSMIGDVSSLRYEQAIVLPKSDRDAQTLVFLSVIITFIITTIVTLAIILFYDFFLDYFNGLDYLVWLLPLSILILGLTQIFDTYSTRRELYKKIATVRVVESVTTISTQWSSRYLFALDGLIVGKLISNFFVLYQFVYFHIKKQTIGVKYLTKRRLKANIKRHNSFPKYFAFSSLLNSFSQNIPVFLLSMLFSPAIAGFYGLTARVMQVPILLISGSTRRVFYQKASKMYTNRESIREIYIKTTIGLIKLFIVPLLIILFFGEEIFVFIFSKEWAESGVIAQITIIWFLFAFISSPTSMIYNILSLQKRLLQLQIVTTIARVLSIYSGFYFFDSYIASVVLFTVVSVIHNIIFMGYIYYKIGGKR</sequence>
<reference evidence="7" key="1">
    <citation type="submission" date="2016-10" db="EMBL/GenBank/DDBJ databases">
        <authorList>
            <person name="de Groot N.N."/>
        </authorList>
    </citation>
    <scope>NUCLEOTIDE SEQUENCE</scope>
</reference>
<evidence type="ECO:0000256" key="5">
    <source>
        <dbReference type="ARBA" id="ARBA00023136"/>
    </source>
</evidence>
<evidence type="ECO:0000256" key="3">
    <source>
        <dbReference type="ARBA" id="ARBA00022692"/>
    </source>
</evidence>
<gene>
    <name evidence="7" type="ORF">MNB_SV-12-1259</name>
</gene>
<evidence type="ECO:0000256" key="2">
    <source>
        <dbReference type="ARBA" id="ARBA00022475"/>
    </source>
</evidence>
<evidence type="ECO:0000256" key="6">
    <source>
        <dbReference type="SAM" id="Phobius"/>
    </source>
</evidence>
<feature type="transmembrane region" description="Helical" evidence="6">
    <location>
        <begin position="47"/>
        <end position="63"/>
    </location>
</feature>
<dbReference type="AlphaFoldDB" id="A0A1W1CM93"/>